<dbReference type="InterPro" id="IPR008947">
    <property type="entry name" value="PLipase_C/P1_nuclease_dom_sf"/>
</dbReference>
<evidence type="ECO:0000256" key="8">
    <source>
        <dbReference type="ARBA" id="ARBA00031285"/>
    </source>
</evidence>
<keyword evidence="5" id="KW-0732">Signal</keyword>
<dbReference type="GO" id="GO:0034480">
    <property type="term" value="F:phosphatidylcholine phospholipase C activity"/>
    <property type="evidence" value="ECO:0007669"/>
    <property type="project" value="UniProtKB-EC"/>
</dbReference>
<keyword evidence="11" id="KW-1185">Reference proteome</keyword>
<evidence type="ECO:0000256" key="5">
    <source>
        <dbReference type="ARBA" id="ARBA00022729"/>
    </source>
</evidence>
<keyword evidence="3" id="KW-0964">Secreted</keyword>
<evidence type="ECO:0000256" key="7">
    <source>
        <dbReference type="ARBA" id="ARBA00022833"/>
    </source>
</evidence>
<dbReference type="EC" id="3.1.4.3" evidence="1"/>
<sequence length="237" mass="27357">MEATTSDPPSILDWTPYQVSESTHRWIAIRAVEKLKKDGLTKWYNTAQKYSYWLYKGVDDADKGQGAYTGHFYSPKTKKNYVGGTDTALKRMKNFFEKAVGLFNKNKHYAFYNLGFSLHYLQDLGNPAHASNNIAPITAHSEFEEDADWYKNNFEKELSIAKTKIYYGLKNLEDFGHSVAVQSSRYAYVLDDRTDVAQHSLNPEWWHKVIRITLKQSQVDSAKLLAYFFAKQKIAPK</sequence>
<dbReference type="CDD" id="cd11009">
    <property type="entry name" value="Zn_dep_PLPC"/>
    <property type="match status" value="1"/>
</dbReference>
<keyword evidence="7" id="KW-0862">Zinc</keyword>
<protein>
    <recommendedName>
        <fullName evidence="2">Phospholipase C</fullName>
        <ecNumber evidence="1">3.1.4.3</ecNumber>
    </recommendedName>
    <alternativeName>
        <fullName evidence="8">Phosphatidylcholine cholinephosphohydrolase</fullName>
    </alternativeName>
</protein>
<evidence type="ECO:0000313" key="10">
    <source>
        <dbReference type="EMBL" id="KNZ70395.1"/>
    </source>
</evidence>
<dbReference type="InterPro" id="IPR029002">
    <property type="entry name" value="PLPC/GPLD1"/>
</dbReference>
<dbReference type="EMBL" id="LGTE01000004">
    <property type="protein sequence ID" value="KNZ70395.1"/>
    <property type="molecule type" value="Genomic_DNA"/>
</dbReference>
<evidence type="ECO:0000256" key="3">
    <source>
        <dbReference type="ARBA" id="ARBA00022525"/>
    </source>
</evidence>
<keyword evidence="6" id="KW-0378">Hydrolase</keyword>
<dbReference type="Gene3D" id="1.10.575.10">
    <property type="entry name" value="P1 Nuclease"/>
    <property type="match status" value="1"/>
</dbReference>
<dbReference type="GO" id="GO:0008270">
    <property type="term" value="F:zinc ion binding"/>
    <property type="evidence" value="ECO:0007669"/>
    <property type="project" value="InterPro"/>
</dbReference>
<evidence type="ECO:0000256" key="2">
    <source>
        <dbReference type="ARBA" id="ARBA00018391"/>
    </source>
</evidence>
<dbReference type="Proteomes" id="UP000037175">
    <property type="component" value="Unassembled WGS sequence"/>
</dbReference>
<comment type="caution">
    <text evidence="10">The sequence shown here is derived from an EMBL/GenBank/DDBJ whole genome shotgun (WGS) entry which is preliminary data.</text>
</comment>
<gene>
    <name evidence="10" type="primary">plcB</name>
    <name evidence="10" type="ORF">Tfer_0959</name>
</gene>
<dbReference type="RefSeq" id="WP_083436783.1">
    <property type="nucleotide sequence ID" value="NZ_LGTE01000004.1"/>
</dbReference>
<evidence type="ECO:0000259" key="9">
    <source>
        <dbReference type="PROSITE" id="PS51346"/>
    </source>
</evidence>
<evidence type="ECO:0000256" key="4">
    <source>
        <dbReference type="ARBA" id="ARBA00022723"/>
    </source>
</evidence>
<dbReference type="Pfam" id="PF00882">
    <property type="entry name" value="Zn_dep_PLPC"/>
    <property type="match status" value="1"/>
</dbReference>
<name>A0A0L6W4C9_9FIRM</name>
<evidence type="ECO:0000256" key="6">
    <source>
        <dbReference type="ARBA" id="ARBA00022801"/>
    </source>
</evidence>
<accession>A0A0L6W4C9</accession>
<evidence type="ECO:0000313" key="11">
    <source>
        <dbReference type="Proteomes" id="UP000037175"/>
    </source>
</evidence>
<evidence type="ECO:0000256" key="1">
    <source>
        <dbReference type="ARBA" id="ARBA00012018"/>
    </source>
</evidence>
<organism evidence="10 11">
    <name type="scientific">Thermincola ferriacetica</name>
    <dbReference type="NCBI Taxonomy" id="281456"/>
    <lineage>
        <taxon>Bacteria</taxon>
        <taxon>Bacillati</taxon>
        <taxon>Bacillota</taxon>
        <taxon>Clostridia</taxon>
        <taxon>Eubacteriales</taxon>
        <taxon>Thermincolaceae</taxon>
        <taxon>Thermincola</taxon>
    </lineage>
</organism>
<proteinExistence type="predicted"/>
<keyword evidence="4" id="KW-0479">Metal-binding</keyword>
<reference evidence="11" key="1">
    <citation type="submission" date="2015-07" db="EMBL/GenBank/DDBJ databases">
        <title>Complete Genome of Thermincola ferriacetica strain Z-0001T.</title>
        <authorList>
            <person name="Lusk B."/>
            <person name="Badalamenti J.P."/>
            <person name="Parameswaran P."/>
            <person name="Bond D.R."/>
            <person name="Torres C.I."/>
        </authorList>
    </citation>
    <scope>NUCLEOTIDE SEQUENCE [LARGE SCALE GENOMIC DNA]</scope>
    <source>
        <strain evidence="11">Z-0001</strain>
    </source>
</reference>
<feature type="domain" description="Zn-dependent PLC" evidence="9">
    <location>
        <begin position="11"/>
        <end position="237"/>
    </location>
</feature>
<dbReference type="SUPFAM" id="SSF48537">
    <property type="entry name" value="Phospholipase C/P1 nuclease"/>
    <property type="match status" value="1"/>
</dbReference>
<dbReference type="AlphaFoldDB" id="A0A0L6W4C9"/>
<dbReference type="InterPro" id="IPR001531">
    <property type="entry name" value="Zn_PLipaseC"/>
</dbReference>
<dbReference type="PROSITE" id="PS51346">
    <property type="entry name" value="PROKAR_ZN_DEPEND_PLPC_2"/>
    <property type="match status" value="1"/>
</dbReference>
<dbReference type="SMART" id="SM00770">
    <property type="entry name" value="Zn_dep_PLPC"/>
    <property type="match status" value="1"/>
</dbReference>